<keyword evidence="8" id="KW-0460">Magnesium</keyword>
<dbReference type="EC" id="1.2.4.1" evidence="7"/>
<dbReference type="Pfam" id="PF00456">
    <property type="entry name" value="Transketolase_N"/>
    <property type="match status" value="1"/>
</dbReference>
<feature type="region of interest" description="Disordered" evidence="9">
    <location>
        <begin position="400"/>
        <end position="421"/>
    </location>
</feature>
<comment type="catalytic activity">
    <reaction evidence="6 7">
        <text>N(6)-[(R)-lipoyl]-L-lysyl-[protein] + pyruvate + H(+) = N(6)-[(R)-S(8)-acetyldihydrolipoyl]-L-lysyl-[protein] + CO2</text>
        <dbReference type="Rhea" id="RHEA:19189"/>
        <dbReference type="Rhea" id="RHEA-COMP:10474"/>
        <dbReference type="Rhea" id="RHEA-COMP:10478"/>
        <dbReference type="ChEBI" id="CHEBI:15361"/>
        <dbReference type="ChEBI" id="CHEBI:15378"/>
        <dbReference type="ChEBI" id="CHEBI:16526"/>
        <dbReference type="ChEBI" id="CHEBI:83099"/>
        <dbReference type="ChEBI" id="CHEBI:83111"/>
        <dbReference type="EC" id="1.2.4.1"/>
    </reaction>
</comment>
<keyword evidence="12" id="KW-1185">Reference proteome</keyword>
<protein>
    <recommendedName>
        <fullName evidence="4 7">Pyruvate dehydrogenase E1 component</fullName>
        <ecNumber evidence="7">1.2.4.1</ecNumber>
    </recommendedName>
</protein>
<dbReference type="InterPro" id="IPR055152">
    <property type="entry name" value="Transketolase-like_C_2"/>
</dbReference>
<dbReference type="PANTHER" id="PTHR43825">
    <property type="entry name" value="PYRUVATE DEHYDROGENASE E1 COMPONENT"/>
    <property type="match status" value="1"/>
</dbReference>
<evidence type="ECO:0000256" key="1">
    <source>
        <dbReference type="ARBA" id="ARBA00001946"/>
    </source>
</evidence>
<feature type="binding site" evidence="8">
    <location>
        <position position="211"/>
    </location>
    <ligand>
        <name>Mg(2+)</name>
        <dbReference type="ChEBI" id="CHEBI:18420"/>
    </ligand>
</feature>
<comment type="cofactor">
    <cofactor evidence="2 7">
        <name>thiamine diphosphate</name>
        <dbReference type="ChEBI" id="CHEBI:58937"/>
    </cofactor>
</comment>
<dbReference type="InterPro" id="IPR005474">
    <property type="entry name" value="Transketolase_N"/>
</dbReference>
<reference evidence="11 12" key="1">
    <citation type="submission" date="2016-10" db="EMBL/GenBank/DDBJ databases">
        <authorList>
            <person name="de Groot N.N."/>
        </authorList>
    </citation>
    <scope>NUCLEOTIDE SEQUENCE [LARGE SCALE GENOMIC DNA]</scope>
    <source>
        <strain evidence="11 12">CGMCC 1.7056</strain>
    </source>
</reference>
<feature type="binding site" evidence="8">
    <location>
        <position position="179"/>
    </location>
    <ligand>
        <name>Mg(2+)</name>
        <dbReference type="ChEBI" id="CHEBI:18420"/>
    </ligand>
</feature>
<dbReference type="Pfam" id="PF22613">
    <property type="entry name" value="Transketolase_C_1"/>
    <property type="match status" value="1"/>
</dbReference>
<dbReference type="SMART" id="SM00861">
    <property type="entry name" value="Transket_pyr"/>
    <property type="match status" value="1"/>
</dbReference>
<dbReference type="AlphaFoldDB" id="A0A1I1L3I5"/>
<dbReference type="InterPro" id="IPR029061">
    <property type="entry name" value="THDP-binding"/>
</dbReference>
<accession>A0A1I1L3I5</accession>
<dbReference type="SUPFAM" id="SSF52518">
    <property type="entry name" value="Thiamin diphosphate-binding fold (THDP-binding)"/>
    <property type="match status" value="2"/>
</dbReference>
<dbReference type="GO" id="GO:0004739">
    <property type="term" value="F:pyruvate dehydrogenase (acetyl-transferring) activity"/>
    <property type="evidence" value="ECO:0007669"/>
    <property type="project" value="UniProtKB-EC"/>
</dbReference>
<evidence type="ECO:0000256" key="9">
    <source>
        <dbReference type="SAM" id="MobiDB-lite"/>
    </source>
</evidence>
<dbReference type="GO" id="GO:0000287">
    <property type="term" value="F:magnesium ion binding"/>
    <property type="evidence" value="ECO:0007669"/>
    <property type="project" value="UniProtKB-ARBA"/>
</dbReference>
<organism evidence="11 12">
    <name type="scientific">Nocardioides terrae</name>
    <dbReference type="NCBI Taxonomy" id="574651"/>
    <lineage>
        <taxon>Bacteria</taxon>
        <taxon>Bacillati</taxon>
        <taxon>Actinomycetota</taxon>
        <taxon>Actinomycetes</taxon>
        <taxon>Propionibacteriales</taxon>
        <taxon>Nocardioidaceae</taxon>
        <taxon>Nocardioides</taxon>
    </lineage>
</organism>
<dbReference type="SUPFAM" id="SSF52922">
    <property type="entry name" value="TK C-terminal domain-like"/>
    <property type="match status" value="1"/>
</dbReference>
<dbReference type="InterPro" id="IPR005475">
    <property type="entry name" value="Transketolase-like_Pyr-bd"/>
</dbReference>
<comment type="similarity">
    <text evidence="3">Belongs to the transketolase family.</text>
</comment>
<evidence type="ECO:0000259" key="10">
    <source>
        <dbReference type="SMART" id="SM00861"/>
    </source>
</evidence>
<evidence type="ECO:0000256" key="7">
    <source>
        <dbReference type="PIRNR" id="PIRNR000156"/>
    </source>
</evidence>
<comment type="function">
    <text evidence="7">Component of the pyruvate dehydrogenase (PDH) complex, that catalyzes the overall conversion of pyruvate to acetyl-CoA and CO(2).</text>
</comment>
<proteinExistence type="inferred from homology"/>
<dbReference type="PIRSF" id="PIRSF000156">
    <property type="entry name" value="Pyruvate_dh_E1"/>
    <property type="match status" value="1"/>
</dbReference>
<dbReference type="OrthoDB" id="9759664at2"/>
<feature type="binding site" evidence="8">
    <location>
        <position position="209"/>
    </location>
    <ligand>
        <name>Mg(2+)</name>
        <dbReference type="ChEBI" id="CHEBI:18420"/>
    </ligand>
</feature>
<dbReference type="Pfam" id="PF17831">
    <property type="entry name" value="PDH_E1_M"/>
    <property type="match status" value="1"/>
</dbReference>
<dbReference type="EMBL" id="FOLB01000009">
    <property type="protein sequence ID" value="SFC64150.1"/>
    <property type="molecule type" value="Genomic_DNA"/>
</dbReference>
<dbReference type="InterPro" id="IPR004660">
    <property type="entry name" value="PDH_E1"/>
</dbReference>
<dbReference type="RefSeq" id="WP_091124325.1">
    <property type="nucleotide sequence ID" value="NZ_FOLB01000009.1"/>
</dbReference>
<dbReference type="Proteomes" id="UP000198832">
    <property type="component" value="Unassembled WGS sequence"/>
</dbReference>
<keyword evidence="8" id="KW-0479">Metal-binding</keyword>
<dbReference type="Gene3D" id="3.40.50.970">
    <property type="match status" value="2"/>
</dbReference>
<dbReference type="STRING" id="574651.SAMN04487968_1099"/>
<dbReference type="PANTHER" id="PTHR43825:SF4">
    <property type="entry name" value="PYRUVATE DEHYDROGENASE E1 COMPONENT"/>
    <property type="match status" value="1"/>
</dbReference>
<keyword evidence="5 7" id="KW-0786">Thiamine pyrophosphate</keyword>
<evidence type="ECO:0000256" key="3">
    <source>
        <dbReference type="ARBA" id="ARBA00007131"/>
    </source>
</evidence>
<dbReference type="InterPro" id="IPR009014">
    <property type="entry name" value="Transketo_C/PFOR_II"/>
</dbReference>
<dbReference type="InterPro" id="IPR051157">
    <property type="entry name" value="PDH/Transketolase"/>
</dbReference>
<evidence type="ECO:0000256" key="5">
    <source>
        <dbReference type="ARBA" id="ARBA00023052"/>
    </source>
</evidence>
<feature type="compositionally biased region" description="Low complexity" evidence="9">
    <location>
        <begin position="401"/>
        <end position="414"/>
    </location>
</feature>
<evidence type="ECO:0000313" key="12">
    <source>
        <dbReference type="Proteomes" id="UP000198832"/>
    </source>
</evidence>
<comment type="cofactor">
    <cofactor evidence="1 8">
        <name>Mg(2+)</name>
        <dbReference type="ChEBI" id="CHEBI:18420"/>
    </cofactor>
</comment>
<dbReference type="Gene3D" id="3.40.50.920">
    <property type="match status" value="1"/>
</dbReference>
<name>A0A1I1L3I5_9ACTN</name>
<evidence type="ECO:0000256" key="2">
    <source>
        <dbReference type="ARBA" id="ARBA00001964"/>
    </source>
</evidence>
<gene>
    <name evidence="11" type="ORF">SAMN04487968_1099</name>
</gene>
<evidence type="ECO:0000313" key="11">
    <source>
        <dbReference type="EMBL" id="SFC64150.1"/>
    </source>
</evidence>
<sequence length="793" mass="85202">MIAPPSSPAIVKRAADSASAPAPSSVDSGVLREISRRVLWLSAAIVDAANRGRPNHSGVKVGGHQASSASMVDIMVALWFHSLRGEDRVSVKPHSSPVLHAINYLLGDLDESYLTTLRAKGGLQSYPSRLKDPDTVDFSTGSVGIGATAALWAAIAHRYTRSHFADTPVAGRFVSLLGDAELDEGAIWEAVADPQVASLGELLWVVDLNRQSLDRVVPDIQIERLQGMFAAAGWQVVTLKWGRFVCDLFERPGGRELRSRLEEMPNEEYQRMLRVPGEEVADRILSGQGSVELRDLVTSLTTVELGRAVRDLGGHDLPLLVDTFDGANDHRPTVVFAYTIKGRGLATEGHPNNHSALLTEPQMRQLAEACGIDTTDPWATFPAESDAGRLCTRRAEALARPATTPTDPVSVPTSLGHPHRKPVSTQAALGRLLADVVRDAPELAARLVTCSPDVASSTNLGGWINKTGVWSVKERHDWFADDRERVLRWSESESGQHIELGIAEVNLVGLLGELGTTWSRWGQRLIPVATIYDPFVSRALEPWSYGIYAGGQSILVGTPSGVTLAPEGGAHQSITTPSIGLEQPGCIAWEPAFAQDLEWTFLHAASQVGVPGGTSAYFRLSTRPLDPELANTPQDPALLERRRRQATAGGYRLSNHPAAEDDVTLVGVGVLMPEVVEAARVLAEHGVTAGVVCLTSPDLVFRSFQQRGRRETTGNPSGDVVEDLFPAHAAAPLVTVQDGHPHTLSFLAGVRGDRIRCLGVTDFGQSSDLDDAYALHGIDVTSITDAALTLAGR</sequence>
<feature type="domain" description="Transketolase-like pyrimidine-binding" evidence="10">
    <location>
        <begin position="423"/>
        <end position="628"/>
    </location>
</feature>
<keyword evidence="7 11" id="KW-0670">Pyruvate</keyword>
<evidence type="ECO:0000256" key="6">
    <source>
        <dbReference type="ARBA" id="ARBA00051231"/>
    </source>
</evidence>
<evidence type="ECO:0000256" key="8">
    <source>
        <dbReference type="PIRSR" id="PIRSR000156-1"/>
    </source>
</evidence>
<dbReference type="InterPro" id="IPR041621">
    <property type="entry name" value="PDH_E1_M"/>
</dbReference>
<keyword evidence="7" id="KW-0560">Oxidoreductase</keyword>
<evidence type="ECO:0000256" key="4">
    <source>
        <dbReference type="ARBA" id="ARBA00017172"/>
    </source>
</evidence>